<feature type="domain" description="GyrI-like small molecule binding" evidence="1">
    <location>
        <begin position="39"/>
        <end position="175"/>
    </location>
</feature>
<dbReference type="Proteomes" id="UP000009309">
    <property type="component" value="Unassembled WGS sequence"/>
</dbReference>
<accession>I2GSN9</accession>
<organism evidence="2 3">
    <name type="scientific">Fibrisoma limi BUZ 3</name>
    <dbReference type="NCBI Taxonomy" id="1185876"/>
    <lineage>
        <taxon>Bacteria</taxon>
        <taxon>Pseudomonadati</taxon>
        <taxon>Bacteroidota</taxon>
        <taxon>Cytophagia</taxon>
        <taxon>Cytophagales</taxon>
        <taxon>Spirosomataceae</taxon>
        <taxon>Fibrisoma</taxon>
    </lineage>
</organism>
<protein>
    <submittedName>
        <fullName evidence="2">Transcription activator, effector binding</fullName>
    </submittedName>
</protein>
<name>I2GSN9_9BACT</name>
<comment type="caution">
    <text evidence="2">The sequence shown here is derived from an EMBL/GenBank/DDBJ whole genome shotgun (WGS) entry which is preliminary data.</text>
</comment>
<sequence length="177" mass="20188">MAADLCCDYSPSHQQVMTTQQQIANDALFIKEVDSFTGLCFTTRATLPQLSRYYKAVAEDLYTEAARLSLDINGPIQWIYTDVNGDPTNEFQLEIVLPIRQSGAEPRGFTYRTFEPFRCLSYTHTGDWSELMGIYDALFPALYGMGYQNDGRVREIYAVIDFEKPTNNVTEIQIHLV</sequence>
<dbReference type="SUPFAM" id="SSF55136">
    <property type="entry name" value="Probable bacterial effector-binding domain"/>
    <property type="match status" value="1"/>
</dbReference>
<reference evidence="2 3" key="1">
    <citation type="journal article" date="2012" name="J. Bacteriol.">
        <title>Genome Sequence of the Filamentous Bacterium Fibrisoma limi BUZ 3T.</title>
        <authorList>
            <person name="Filippini M."/>
            <person name="Qi W."/>
            <person name="Jaenicke S."/>
            <person name="Goesmann A."/>
            <person name="Smits T.H."/>
            <person name="Bagheri H.C."/>
        </authorList>
    </citation>
    <scope>NUCLEOTIDE SEQUENCE [LARGE SCALE GENOMIC DNA]</scope>
    <source>
        <strain evidence="3">BUZ 3T</strain>
    </source>
</reference>
<dbReference type="EMBL" id="CAIT01000010">
    <property type="protein sequence ID" value="CCH56918.1"/>
    <property type="molecule type" value="Genomic_DNA"/>
</dbReference>
<dbReference type="AlphaFoldDB" id="I2GSN9"/>
<dbReference type="eggNOG" id="COG3708">
    <property type="taxonomic scope" value="Bacteria"/>
</dbReference>
<gene>
    <name evidence="2" type="ORF">BN8_06308</name>
</gene>
<dbReference type="Gene3D" id="3.20.80.10">
    <property type="entry name" value="Regulatory factor, effector binding domain"/>
    <property type="match status" value="1"/>
</dbReference>
<evidence type="ECO:0000313" key="2">
    <source>
        <dbReference type="EMBL" id="CCH56918.1"/>
    </source>
</evidence>
<evidence type="ECO:0000313" key="3">
    <source>
        <dbReference type="Proteomes" id="UP000009309"/>
    </source>
</evidence>
<evidence type="ECO:0000259" key="1">
    <source>
        <dbReference type="Pfam" id="PF06445"/>
    </source>
</evidence>
<dbReference type="STRING" id="1185876.BN8_06308"/>
<proteinExistence type="predicted"/>
<keyword evidence="3" id="KW-1185">Reference proteome</keyword>
<dbReference type="InterPro" id="IPR029442">
    <property type="entry name" value="GyrI-like"/>
</dbReference>
<dbReference type="InterPro" id="IPR011256">
    <property type="entry name" value="Reg_factor_effector_dom_sf"/>
</dbReference>
<dbReference type="Pfam" id="PF06445">
    <property type="entry name" value="GyrI-like"/>
    <property type="match status" value="1"/>
</dbReference>